<dbReference type="Pfam" id="PF12867">
    <property type="entry name" value="DinB_2"/>
    <property type="match status" value="1"/>
</dbReference>
<reference evidence="2" key="2">
    <citation type="submission" date="2020-09" db="EMBL/GenBank/DDBJ databases">
        <authorList>
            <person name="Yu Y."/>
        </authorList>
    </citation>
    <scope>NUCLEOTIDE SEQUENCE</scope>
    <source>
        <strain evidence="2">KCTC 49039</strain>
    </source>
</reference>
<keyword evidence="3" id="KW-1185">Reference proteome</keyword>
<evidence type="ECO:0000259" key="1">
    <source>
        <dbReference type="Pfam" id="PF12867"/>
    </source>
</evidence>
<reference evidence="2" key="1">
    <citation type="journal article" date="2018" name="Curr. Microbiol.">
        <title>Cellulosimicrobium arenosum sp. nov., Isolated from Marine Sediment Sand.</title>
        <authorList>
            <person name="Oh M."/>
            <person name="Kim J.H."/>
            <person name="Yoon J.H."/>
            <person name="Schumann P."/>
            <person name="Kim W."/>
        </authorList>
    </citation>
    <scope>NUCLEOTIDE SEQUENCE</scope>
    <source>
        <strain evidence="2">KCTC 49039</strain>
    </source>
</reference>
<dbReference type="Proteomes" id="UP000610846">
    <property type="component" value="Unassembled WGS sequence"/>
</dbReference>
<evidence type="ECO:0000313" key="3">
    <source>
        <dbReference type="Proteomes" id="UP000610846"/>
    </source>
</evidence>
<protein>
    <submittedName>
        <fullName evidence="2">DinB family protein</fullName>
    </submittedName>
</protein>
<sequence length="212" mass="23675">MHQAEDGSTVYGSPEFDWSVLQVPTALAVVRGQLGFSWLELADRLATVTQDELEWEPGPGALRVVRRGTERTPRTLGPGEWVMEWPEGADSPQPRTIAWLVAHLTEAYLERWEWTFGAHERRRDSVEFSGEVGPAVAGLRHEVDRWRVGVDALGDDEAFTVGLSQATPIDAQSPFVHLVAHMNRELVHHGAEIMVLQDLYRATHVTPSPGNR</sequence>
<dbReference type="AlphaFoldDB" id="A0A927J149"/>
<comment type="caution">
    <text evidence="2">The sequence shown here is derived from an EMBL/GenBank/DDBJ whole genome shotgun (WGS) entry which is preliminary data.</text>
</comment>
<dbReference type="EMBL" id="JACYHB010000010">
    <property type="protein sequence ID" value="MBD8079918.1"/>
    <property type="molecule type" value="Genomic_DNA"/>
</dbReference>
<name>A0A927J149_9MICO</name>
<accession>A0A927J149</accession>
<organism evidence="2 3">
    <name type="scientific">Cellulosimicrobium arenosum</name>
    <dbReference type="NCBI Taxonomy" id="2708133"/>
    <lineage>
        <taxon>Bacteria</taxon>
        <taxon>Bacillati</taxon>
        <taxon>Actinomycetota</taxon>
        <taxon>Actinomycetes</taxon>
        <taxon>Micrococcales</taxon>
        <taxon>Promicromonosporaceae</taxon>
        <taxon>Cellulosimicrobium</taxon>
    </lineage>
</organism>
<dbReference type="InterPro" id="IPR024775">
    <property type="entry name" value="DinB-like"/>
</dbReference>
<proteinExistence type="predicted"/>
<evidence type="ECO:0000313" key="2">
    <source>
        <dbReference type="EMBL" id="MBD8079918.1"/>
    </source>
</evidence>
<feature type="domain" description="DinB-like" evidence="1">
    <location>
        <begin position="34"/>
        <end position="193"/>
    </location>
</feature>
<gene>
    <name evidence="2" type="ORF">IF651_12720</name>
</gene>